<evidence type="ECO:0000256" key="2">
    <source>
        <dbReference type="SAM" id="Phobius"/>
    </source>
</evidence>
<proteinExistence type="predicted"/>
<feature type="transmembrane region" description="Helical" evidence="2">
    <location>
        <begin position="67"/>
        <end position="85"/>
    </location>
</feature>
<protein>
    <submittedName>
        <fullName evidence="3">Membrane protein</fullName>
    </submittedName>
</protein>
<feature type="region of interest" description="Disordered" evidence="1">
    <location>
        <begin position="543"/>
        <end position="564"/>
    </location>
</feature>
<evidence type="ECO:0000313" key="4">
    <source>
        <dbReference type="Proteomes" id="UP000286931"/>
    </source>
</evidence>
<dbReference type="Proteomes" id="UP000286931">
    <property type="component" value="Unassembled WGS sequence"/>
</dbReference>
<keyword evidence="4" id="KW-1185">Reference proteome</keyword>
<name>A0A401YY14_9ACTN</name>
<keyword evidence="2" id="KW-1133">Transmembrane helix</keyword>
<feature type="transmembrane region" description="Helical" evidence="2">
    <location>
        <begin position="151"/>
        <end position="171"/>
    </location>
</feature>
<dbReference type="EMBL" id="BIFH01000033">
    <property type="protein sequence ID" value="GCD99507.1"/>
    <property type="molecule type" value="Genomic_DNA"/>
</dbReference>
<gene>
    <name evidence="3" type="ORF">EHYA_07229</name>
</gene>
<feature type="transmembrane region" description="Helical" evidence="2">
    <location>
        <begin position="91"/>
        <end position="114"/>
    </location>
</feature>
<reference evidence="3 4" key="1">
    <citation type="submission" date="2018-12" db="EMBL/GenBank/DDBJ databases">
        <title>Draft genome sequence of Embleya hyalina NBRC 13850T.</title>
        <authorList>
            <person name="Komaki H."/>
            <person name="Hosoyama A."/>
            <person name="Kimura A."/>
            <person name="Ichikawa N."/>
            <person name="Tamura T."/>
        </authorList>
    </citation>
    <scope>NUCLEOTIDE SEQUENCE [LARGE SCALE GENOMIC DNA]</scope>
    <source>
        <strain evidence="3 4">NBRC 13850</strain>
    </source>
</reference>
<keyword evidence="2" id="KW-0812">Transmembrane</keyword>
<dbReference type="AlphaFoldDB" id="A0A401YY14"/>
<evidence type="ECO:0000256" key="1">
    <source>
        <dbReference type="SAM" id="MobiDB-lite"/>
    </source>
</evidence>
<organism evidence="3 4">
    <name type="scientific">Embleya hyalina</name>
    <dbReference type="NCBI Taxonomy" id="516124"/>
    <lineage>
        <taxon>Bacteria</taxon>
        <taxon>Bacillati</taxon>
        <taxon>Actinomycetota</taxon>
        <taxon>Actinomycetes</taxon>
        <taxon>Kitasatosporales</taxon>
        <taxon>Streptomycetaceae</taxon>
        <taxon>Embleya</taxon>
    </lineage>
</organism>
<comment type="caution">
    <text evidence="3">The sequence shown here is derived from an EMBL/GenBank/DDBJ whole genome shotgun (WGS) entry which is preliminary data.</text>
</comment>
<sequence>MSFPDMSRTGDTGATRYLCTGAEIDERFAARVIEELWENAHRDRAPSYGYNEQAVLEHALAARRRRILRDVIAFLVPVMMALIGFGPAAGLTWLALVLFFGLMTVRSGVVGGGGVRDLRSRAAAQVSWVAALLFGLMLYVVAGGTGEPPDFTMIVLTVLPAYAVVVFVVWIERMQQRATVVSDLGPGRTWVPTVPPAGPAPVGGVGTLQGALTEVLPPRPTHAPVDVAESPPPASVVPPPIPSVVRYSGYVPFVGAGELVESWTFPVELRGAGPSVLDAPRSRIADKNGYTPFTVDELTGAICTAFEGLSRSEEGRHRLTGLSVQMHEFSSGITGGAVPPPVEATRRYLCVRVGTWSQEVVVSVLIRFTLDGRMLYTELHELVLPPIRPDFHVADEWLHAADAATLWGAFGHGLVEAPGLMASAAGRLMRVWTSWWRRAGNLRAAHERTARNLPVDRGARASVRELGASANYATFFQNSDAEKYLKLIERKFTVFVLDFLQRRNVDVTEYRQRNELVLNNGIIQHVSGDLNNSGAIVAGRGNQASVRGSGGVGTGARSTAGGTS</sequence>
<feature type="transmembrane region" description="Helical" evidence="2">
    <location>
        <begin position="126"/>
        <end position="145"/>
    </location>
</feature>
<keyword evidence="2" id="KW-0472">Membrane</keyword>
<evidence type="ECO:0000313" key="3">
    <source>
        <dbReference type="EMBL" id="GCD99507.1"/>
    </source>
</evidence>
<feature type="compositionally biased region" description="Low complexity" evidence="1">
    <location>
        <begin position="555"/>
        <end position="564"/>
    </location>
</feature>
<accession>A0A401YY14</accession>